<reference evidence="2 3" key="1">
    <citation type="submission" date="2020-08" db="EMBL/GenBank/DDBJ databases">
        <title>A Genomic Blueprint of the Chicken Gut Microbiome.</title>
        <authorList>
            <person name="Gilroy R."/>
            <person name="Ravi A."/>
            <person name="Getino M."/>
            <person name="Pursley I."/>
            <person name="Horton D.L."/>
            <person name="Alikhan N.-F."/>
            <person name="Baker D."/>
            <person name="Gharbi K."/>
            <person name="Hall N."/>
            <person name="Watson M."/>
            <person name="Adriaenssens E.M."/>
            <person name="Foster-Nyarko E."/>
            <person name="Jarju S."/>
            <person name="Secka A."/>
            <person name="Antonio M."/>
            <person name="Oren A."/>
            <person name="Chaudhuri R."/>
            <person name="La Ragione R.M."/>
            <person name="Hildebrand F."/>
            <person name="Pallen M.J."/>
        </authorList>
    </citation>
    <scope>NUCLEOTIDE SEQUENCE [LARGE SCALE GENOMIC DNA]</scope>
    <source>
        <strain evidence="2 3">Sa4CUA7</strain>
    </source>
</reference>
<comment type="caution">
    <text evidence="2">The sequence shown here is derived from an EMBL/GenBank/DDBJ whole genome shotgun (WGS) entry which is preliminary data.</text>
</comment>
<feature type="transmembrane region" description="Helical" evidence="1">
    <location>
        <begin position="51"/>
        <end position="79"/>
    </location>
</feature>
<gene>
    <name evidence="2" type="ORF">H9651_01865</name>
</gene>
<protein>
    <submittedName>
        <fullName evidence="2">Multidrug ABC transporter ATPase</fullName>
    </submittedName>
</protein>
<dbReference type="RefSeq" id="WP_191717387.1">
    <property type="nucleotide sequence ID" value="NZ_JACSQP010000001.1"/>
</dbReference>
<proteinExistence type="predicted"/>
<organism evidence="2 3">
    <name type="scientific">Microbacterium pullorum</name>
    <dbReference type="NCBI Taxonomy" id="2762236"/>
    <lineage>
        <taxon>Bacteria</taxon>
        <taxon>Bacillati</taxon>
        <taxon>Actinomycetota</taxon>
        <taxon>Actinomycetes</taxon>
        <taxon>Micrococcales</taxon>
        <taxon>Microbacteriaceae</taxon>
        <taxon>Microbacterium</taxon>
    </lineage>
</organism>
<keyword evidence="3" id="KW-1185">Reference proteome</keyword>
<sequence length="88" mass="9608">MSTRTPGEDLPIRRIDRILAFMSFGLLLLSIVSFVAIMIGSATGGDMQEGIWPTVGAIVWFAPPLAFILLITLVIMSFVRRARANKAS</sequence>
<keyword evidence="1" id="KW-0812">Transmembrane</keyword>
<feature type="transmembrane region" description="Helical" evidence="1">
    <location>
        <begin position="18"/>
        <end position="39"/>
    </location>
</feature>
<evidence type="ECO:0000313" key="2">
    <source>
        <dbReference type="EMBL" id="MBD7956379.1"/>
    </source>
</evidence>
<evidence type="ECO:0000313" key="3">
    <source>
        <dbReference type="Proteomes" id="UP000648352"/>
    </source>
</evidence>
<evidence type="ECO:0000256" key="1">
    <source>
        <dbReference type="SAM" id="Phobius"/>
    </source>
</evidence>
<keyword evidence="1" id="KW-1133">Transmembrane helix</keyword>
<name>A0ABR8RYS2_9MICO</name>
<dbReference type="Proteomes" id="UP000648352">
    <property type="component" value="Unassembled WGS sequence"/>
</dbReference>
<keyword evidence="1" id="KW-0472">Membrane</keyword>
<accession>A0ABR8RYS2</accession>
<dbReference type="EMBL" id="JACSQP010000001">
    <property type="protein sequence ID" value="MBD7956379.1"/>
    <property type="molecule type" value="Genomic_DNA"/>
</dbReference>